<gene>
    <name evidence="2" type="ORF">IAB16_03750</name>
</gene>
<keyword evidence="1" id="KW-1133">Transmembrane helix</keyword>
<accession>A0A940DGT3</accession>
<organism evidence="2 3">
    <name type="scientific">Candidatus Stercoripulliclostridium pullicola</name>
    <dbReference type="NCBI Taxonomy" id="2840953"/>
    <lineage>
        <taxon>Bacteria</taxon>
        <taxon>Bacillati</taxon>
        <taxon>Bacillota</taxon>
        <taxon>Clostridia</taxon>
        <taxon>Eubacteriales</taxon>
        <taxon>Candidatus Stercoripulliclostridium</taxon>
    </lineage>
</organism>
<feature type="transmembrane region" description="Helical" evidence="1">
    <location>
        <begin position="134"/>
        <end position="153"/>
    </location>
</feature>
<evidence type="ECO:0000256" key="1">
    <source>
        <dbReference type="SAM" id="Phobius"/>
    </source>
</evidence>
<dbReference type="Proteomes" id="UP000727857">
    <property type="component" value="Unassembled WGS sequence"/>
</dbReference>
<comment type="caution">
    <text evidence="2">The sequence shown here is derived from an EMBL/GenBank/DDBJ whole genome shotgun (WGS) entry which is preliminary data.</text>
</comment>
<name>A0A940DGT3_9FIRM</name>
<reference evidence="2" key="1">
    <citation type="submission" date="2020-10" db="EMBL/GenBank/DDBJ databases">
        <authorList>
            <person name="Gilroy R."/>
        </authorList>
    </citation>
    <scope>NUCLEOTIDE SEQUENCE</scope>
    <source>
        <strain evidence="2">517</strain>
    </source>
</reference>
<evidence type="ECO:0000313" key="3">
    <source>
        <dbReference type="Proteomes" id="UP000727857"/>
    </source>
</evidence>
<evidence type="ECO:0000313" key="2">
    <source>
        <dbReference type="EMBL" id="MBO8424109.1"/>
    </source>
</evidence>
<reference evidence="2" key="2">
    <citation type="journal article" date="2021" name="PeerJ">
        <title>Extensive microbial diversity within the chicken gut microbiome revealed by metagenomics and culture.</title>
        <authorList>
            <person name="Gilroy R."/>
            <person name="Ravi A."/>
            <person name="Getino M."/>
            <person name="Pursley I."/>
            <person name="Horton D.L."/>
            <person name="Alikhan N.F."/>
            <person name="Baker D."/>
            <person name="Gharbi K."/>
            <person name="Hall N."/>
            <person name="Watson M."/>
            <person name="Adriaenssens E.M."/>
            <person name="Foster-Nyarko E."/>
            <person name="Jarju S."/>
            <person name="Secka A."/>
            <person name="Antonio M."/>
            <person name="Oren A."/>
            <person name="Chaudhuri R.R."/>
            <person name="La Ragione R."/>
            <person name="Hildebrand F."/>
            <person name="Pallen M.J."/>
        </authorList>
    </citation>
    <scope>NUCLEOTIDE SEQUENCE</scope>
    <source>
        <strain evidence="2">517</strain>
    </source>
</reference>
<sequence>MVTMRRDVAAVAANGIFDRADRDAGLTDYDIFMRDKMRNEEKRYASRNADTALHAGSVNEVYGCPYEAKREPESNNEYADYNEYMRAQLNRRSPEKLLSKEEFYQAKFNSSGVSKAIPQKARKTKKRMTKAGKIFTLVYVLTVIAIASIIIAVNNSGDGKGGVSASADAATGEIKALTVESREIEGNWFDDMLDGISNK</sequence>
<dbReference type="AlphaFoldDB" id="A0A940DGT3"/>
<keyword evidence="1" id="KW-0812">Transmembrane</keyword>
<dbReference type="EMBL" id="JADINF010000093">
    <property type="protein sequence ID" value="MBO8424109.1"/>
    <property type="molecule type" value="Genomic_DNA"/>
</dbReference>
<protein>
    <submittedName>
        <fullName evidence="2">Uncharacterized protein</fullName>
    </submittedName>
</protein>
<proteinExistence type="predicted"/>
<keyword evidence="1" id="KW-0472">Membrane</keyword>